<feature type="binding site" evidence="5 7">
    <location>
        <position position="137"/>
    </location>
    <ligand>
        <name>substrate</name>
    </ligand>
</feature>
<dbReference type="RefSeq" id="WP_130358234.1">
    <property type="nucleotide sequence ID" value="NZ_SGXC01000002.1"/>
</dbReference>
<dbReference type="Proteomes" id="UP000292445">
    <property type="component" value="Unassembled WGS sequence"/>
</dbReference>
<dbReference type="EC" id="5.1.1.1" evidence="5"/>
<keyword evidence="3 5" id="KW-0663">Pyridoxal phosphate</keyword>
<reference evidence="9 10" key="1">
    <citation type="submission" date="2019-02" db="EMBL/GenBank/DDBJ databases">
        <title>Genomic Encyclopedia of Type Strains, Phase IV (KMG-IV): sequencing the most valuable type-strain genomes for metagenomic binning, comparative biology and taxonomic classification.</title>
        <authorList>
            <person name="Goeker M."/>
        </authorList>
    </citation>
    <scope>NUCLEOTIDE SEQUENCE [LARGE SCALE GENOMIC DNA]</scope>
    <source>
        <strain evidence="9 10">K24</strain>
    </source>
</reference>
<evidence type="ECO:0000313" key="9">
    <source>
        <dbReference type="EMBL" id="RZS80475.1"/>
    </source>
</evidence>
<keyword evidence="4 5" id="KW-0413">Isomerase</keyword>
<evidence type="ECO:0000259" key="8">
    <source>
        <dbReference type="SMART" id="SM01005"/>
    </source>
</evidence>
<dbReference type="InterPro" id="IPR020622">
    <property type="entry name" value="Ala_racemase_pyridoxalP-BS"/>
</dbReference>
<gene>
    <name evidence="9" type="ORF">EV675_3077</name>
</gene>
<dbReference type="GO" id="GO:0008784">
    <property type="term" value="F:alanine racemase activity"/>
    <property type="evidence" value="ECO:0007669"/>
    <property type="project" value="UniProtKB-UniRule"/>
</dbReference>
<feature type="modified residue" description="N6-(pyridoxal phosphate)lysine" evidence="5 6">
    <location>
        <position position="42"/>
    </location>
</feature>
<evidence type="ECO:0000256" key="6">
    <source>
        <dbReference type="PIRSR" id="PIRSR600821-50"/>
    </source>
</evidence>
<feature type="active site" description="Proton acceptor; specific for L-alanine" evidence="5">
    <location>
        <position position="262"/>
    </location>
</feature>
<dbReference type="Pfam" id="PF00842">
    <property type="entry name" value="Ala_racemase_C"/>
    <property type="match status" value="1"/>
</dbReference>
<dbReference type="GO" id="GO:0030170">
    <property type="term" value="F:pyridoxal phosphate binding"/>
    <property type="evidence" value="ECO:0007669"/>
    <property type="project" value="UniProtKB-UniRule"/>
</dbReference>
<dbReference type="InterPro" id="IPR009006">
    <property type="entry name" value="Ala_racemase/Decarboxylase_C"/>
</dbReference>
<comment type="function">
    <text evidence="5">Catalyzes the interconversion of L-alanine and D-alanine. May also act on other amino acids.</text>
</comment>
<evidence type="ECO:0000256" key="2">
    <source>
        <dbReference type="ARBA" id="ARBA00001933"/>
    </source>
</evidence>
<dbReference type="PRINTS" id="PR00992">
    <property type="entry name" value="ALARACEMASE"/>
</dbReference>
<name>A0A4Q7NC18_9BURK</name>
<comment type="pathway">
    <text evidence="5">Amino-acid biosynthesis; D-alanine biosynthesis; D-alanine from L-alanine: step 1/1.</text>
</comment>
<comment type="cofactor">
    <cofactor evidence="2 5 6">
        <name>pyridoxal 5'-phosphate</name>
        <dbReference type="ChEBI" id="CHEBI:597326"/>
    </cofactor>
</comment>
<comment type="caution">
    <text evidence="9">The sequence shown here is derived from an EMBL/GenBank/DDBJ whole genome shotgun (WGS) entry which is preliminary data.</text>
</comment>
<dbReference type="PANTHER" id="PTHR30511">
    <property type="entry name" value="ALANINE RACEMASE"/>
    <property type="match status" value="1"/>
</dbReference>
<dbReference type="EMBL" id="SGXC01000002">
    <property type="protein sequence ID" value="RZS80475.1"/>
    <property type="molecule type" value="Genomic_DNA"/>
</dbReference>
<evidence type="ECO:0000313" key="10">
    <source>
        <dbReference type="Proteomes" id="UP000292445"/>
    </source>
</evidence>
<dbReference type="OrthoDB" id="9813814at2"/>
<feature type="binding site" evidence="5 7">
    <location>
        <position position="310"/>
    </location>
    <ligand>
        <name>substrate</name>
    </ligand>
</feature>
<dbReference type="UniPathway" id="UPA00042">
    <property type="reaction ID" value="UER00497"/>
</dbReference>
<proteinExistence type="inferred from homology"/>
<dbReference type="Gene3D" id="2.40.37.10">
    <property type="entry name" value="Lyase, Ornithine Decarboxylase, Chain A, domain 1"/>
    <property type="match status" value="1"/>
</dbReference>
<dbReference type="InterPro" id="IPR011079">
    <property type="entry name" value="Ala_racemase_C"/>
</dbReference>
<evidence type="ECO:0000256" key="5">
    <source>
        <dbReference type="HAMAP-Rule" id="MF_01201"/>
    </source>
</evidence>
<dbReference type="GO" id="GO:0030632">
    <property type="term" value="P:D-alanine biosynthetic process"/>
    <property type="evidence" value="ECO:0007669"/>
    <property type="project" value="UniProtKB-UniRule"/>
</dbReference>
<evidence type="ECO:0000256" key="4">
    <source>
        <dbReference type="ARBA" id="ARBA00023235"/>
    </source>
</evidence>
<dbReference type="CDD" id="cd06827">
    <property type="entry name" value="PLPDE_III_AR_proteobact"/>
    <property type="match status" value="1"/>
</dbReference>
<evidence type="ECO:0000256" key="7">
    <source>
        <dbReference type="PIRSR" id="PIRSR600821-52"/>
    </source>
</evidence>
<evidence type="ECO:0000256" key="1">
    <source>
        <dbReference type="ARBA" id="ARBA00000316"/>
    </source>
</evidence>
<dbReference type="FunFam" id="3.20.20.10:FF:000002">
    <property type="entry name" value="Alanine racemase"/>
    <property type="match status" value="1"/>
</dbReference>
<dbReference type="HAMAP" id="MF_01201">
    <property type="entry name" value="Ala_racemase"/>
    <property type="match status" value="1"/>
</dbReference>
<dbReference type="InterPro" id="IPR000821">
    <property type="entry name" value="Ala_racemase"/>
</dbReference>
<dbReference type="Gene3D" id="3.20.20.10">
    <property type="entry name" value="Alanine racemase"/>
    <property type="match status" value="1"/>
</dbReference>
<dbReference type="PANTHER" id="PTHR30511:SF0">
    <property type="entry name" value="ALANINE RACEMASE, CATABOLIC-RELATED"/>
    <property type="match status" value="1"/>
</dbReference>
<feature type="active site" description="Proton acceptor; specific for D-alanine" evidence="5">
    <location>
        <position position="42"/>
    </location>
</feature>
<protein>
    <recommendedName>
        <fullName evidence="5">Alanine racemase</fullName>
        <ecNumber evidence="5">5.1.1.1</ecNumber>
    </recommendedName>
</protein>
<dbReference type="InterPro" id="IPR001608">
    <property type="entry name" value="Ala_racemase_N"/>
</dbReference>
<organism evidence="9 10">
    <name type="scientific">Pigmentiphaga kullae</name>
    <dbReference type="NCBI Taxonomy" id="151784"/>
    <lineage>
        <taxon>Bacteria</taxon>
        <taxon>Pseudomonadati</taxon>
        <taxon>Pseudomonadota</taxon>
        <taxon>Betaproteobacteria</taxon>
        <taxon>Burkholderiales</taxon>
        <taxon>Alcaligenaceae</taxon>
        <taxon>Pigmentiphaga</taxon>
    </lineage>
</organism>
<feature type="domain" description="Alanine racemase C-terminal" evidence="8">
    <location>
        <begin position="241"/>
        <end position="366"/>
    </location>
</feature>
<dbReference type="PROSITE" id="PS00395">
    <property type="entry name" value="ALANINE_RACEMASE"/>
    <property type="match status" value="1"/>
</dbReference>
<dbReference type="SUPFAM" id="SSF50621">
    <property type="entry name" value="Alanine racemase C-terminal domain-like"/>
    <property type="match status" value="1"/>
</dbReference>
<dbReference type="SMART" id="SM01005">
    <property type="entry name" value="Ala_racemase_C"/>
    <property type="match status" value="1"/>
</dbReference>
<dbReference type="SUPFAM" id="SSF51419">
    <property type="entry name" value="PLP-binding barrel"/>
    <property type="match status" value="1"/>
</dbReference>
<evidence type="ECO:0000256" key="3">
    <source>
        <dbReference type="ARBA" id="ARBA00022898"/>
    </source>
</evidence>
<dbReference type="InterPro" id="IPR029066">
    <property type="entry name" value="PLP-binding_barrel"/>
</dbReference>
<dbReference type="GO" id="GO:0005829">
    <property type="term" value="C:cytosol"/>
    <property type="evidence" value="ECO:0007669"/>
    <property type="project" value="TreeGrafter"/>
</dbReference>
<comment type="catalytic activity">
    <reaction evidence="1 5">
        <text>L-alanine = D-alanine</text>
        <dbReference type="Rhea" id="RHEA:20249"/>
        <dbReference type="ChEBI" id="CHEBI:57416"/>
        <dbReference type="ChEBI" id="CHEBI:57972"/>
        <dbReference type="EC" id="5.1.1.1"/>
    </reaction>
</comment>
<dbReference type="Pfam" id="PF01168">
    <property type="entry name" value="Ala_racemase_N"/>
    <property type="match status" value="1"/>
</dbReference>
<accession>A0A4Q7NC18</accession>
<comment type="similarity">
    <text evidence="5">Belongs to the alanine racemase family.</text>
</comment>
<dbReference type="AlphaFoldDB" id="A0A4Q7NC18"/>
<dbReference type="NCBIfam" id="TIGR00492">
    <property type="entry name" value="alr"/>
    <property type="match status" value="1"/>
</dbReference>
<sequence>MPRPIFARISRHALSHNLDAVRRRLDAARGQGGTARIWAVIKANAYGHGIERAVAGFARADGLAMLDLAEAVRCREAGWTGPILLLEGIFEAADLDAVGRYGLTTAVHHPDQLALLRQSRMPRPVDVFLKLNSGMNRLGFAPDAYAGAHAELAALQAAGRLGQVGHMTHFSTADTAEGISAQLEVFRRATAGLPGPVSLCNSAASLRYPEVAGDWARPGIALYGATPFADESAASLGLLPAMALKSRIIGTQALRAGDAVGYGGMYRAEGPMRVGVVACGYADGYPRHAPTGTPVVVAGVRTRLLGRVSMDMLAVDLQPVPQAQAGAPVTLWGDEGLSVDDVATAAGTIGYELLCAVAPRVPMHFEE</sequence>
<keyword evidence="10" id="KW-1185">Reference proteome</keyword>